<evidence type="ECO:0000313" key="2">
    <source>
        <dbReference type="Proteomes" id="UP000475037"/>
    </source>
</evidence>
<comment type="caution">
    <text evidence="1">The sequence shown here is derived from an EMBL/GenBank/DDBJ whole genome shotgun (WGS) entry which is preliminary data.</text>
</comment>
<organism evidence="1 2">
    <name type="scientific">Crocuta crocuta</name>
    <name type="common">Spotted hyena</name>
    <dbReference type="NCBI Taxonomy" id="9678"/>
    <lineage>
        <taxon>Eukaryota</taxon>
        <taxon>Metazoa</taxon>
        <taxon>Chordata</taxon>
        <taxon>Craniata</taxon>
        <taxon>Vertebrata</taxon>
        <taxon>Euteleostomi</taxon>
        <taxon>Mammalia</taxon>
        <taxon>Eutheria</taxon>
        <taxon>Laurasiatheria</taxon>
        <taxon>Carnivora</taxon>
        <taxon>Feliformia</taxon>
        <taxon>Hyaenidae</taxon>
        <taxon>Crocuta</taxon>
    </lineage>
</organism>
<reference evidence="1 2" key="1">
    <citation type="submission" date="2019-11" db="EMBL/GenBank/DDBJ databases">
        <authorList>
            <person name="Yang C."/>
            <person name="Li F."/>
        </authorList>
    </citation>
    <scope>NUCLEOTIDE SEQUENCE [LARGE SCALE GENOMIC DNA]</scope>
    <source>
        <strain evidence="1">KB4526</strain>
        <tissue evidence="1">Muscle</tissue>
    </source>
</reference>
<sequence length="210" mass="24074">KIKSFCRAKETVHKTNRQPTEWEKIVANDISDKGLVSKIYKELIKLHTQKTNNPVKKWAEDMNRHFSKEDIQMANSSVLYSRICRQSHLRPVTSETDLTYSGSVWESGVLNMNPGSFTKQLCGRGKVLNLSCTSECKLVQPLWKTVWKFLKKLKIELPCDPATALLSIYPKDTKMLIQRGTCTPMFIAVPSTIAKLWKEPKCPSTDEWIK</sequence>
<protein>
    <submittedName>
        <fullName evidence="1">LORF2 protein</fullName>
    </submittedName>
</protein>
<proteinExistence type="predicted"/>
<evidence type="ECO:0000313" key="1">
    <source>
        <dbReference type="EMBL" id="KAF0879219.1"/>
    </source>
</evidence>
<dbReference type="AlphaFoldDB" id="A0A6G1ATN8"/>
<keyword evidence="2" id="KW-1185">Reference proteome</keyword>
<feature type="non-terminal residue" evidence="1">
    <location>
        <position position="210"/>
    </location>
</feature>
<gene>
    <name evidence="1" type="ORF">FOF47_R06677</name>
</gene>
<dbReference type="EMBL" id="VOAJ01003620">
    <property type="protein sequence ID" value="KAF0879219.1"/>
    <property type="molecule type" value="Genomic_DNA"/>
</dbReference>
<accession>A0A6G1ATN8</accession>
<dbReference type="Proteomes" id="UP000475037">
    <property type="component" value="Unassembled WGS sequence"/>
</dbReference>
<feature type="non-terminal residue" evidence="1">
    <location>
        <position position="1"/>
    </location>
</feature>
<name>A0A6G1ATN8_CROCR</name>